<protein>
    <submittedName>
        <fullName evidence="1">Uncharacterized protein</fullName>
    </submittedName>
</protein>
<comment type="caution">
    <text evidence="1">The sequence shown here is derived from an EMBL/GenBank/DDBJ whole genome shotgun (WGS) entry which is preliminary data.</text>
</comment>
<gene>
    <name evidence="1" type="ORF">B0F90DRAFT_1760619</name>
</gene>
<keyword evidence="2" id="KW-1185">Reference proteome</keyword>
<sequence>MTKLTSITPQLPLNVCRVKLDVVPEMVKVAGVCVDQLLAVRSLPIGPELVTTLIVALVGRLVAGLEKEF</sequence>
<reference evidence="1" key="1">
    <citation type="journal article" date="2022" name="New Phytol.">
        <title>Evolutionary transition to the ectomycorrhizal habit in the genomes of a hyperdiverse lineage of mushroom-forming fungi.</title>
        <authorList>
            <person name="Looney B."/>
            <person name="Miyauchi S."/>
            <person name="Morin E."/>
            <person name="Drula E."/>
            <person name="Courty P.E."/>
            <person name="Kohler A."/>
            <person name="Kuo A."/>
            <person name="LaButti K."/>
            <person name="Pangilinan J."/>
            <person name="Lipzen A."/>
            <person name="Riley R."/>
            <person name="Andreopoulos W."/>
            <person name="He G."/>
            <person name="Johnson J."/>
            <person name="Nolan M."/>
            <person name="Tritt A."/>
            <person name="Barry K.W."/>
            <person name="Grigoriev I.V."/>
            <person name="Nagy L.G."/>
            <person name="Hibbett D."/>
            <person name="Henrissat B."/>
            <person name="Matheny P.B."/>
            <person name="Labbe J."/>
            <person name="Martin F.M."/>
        </authorList>
    </citation>
    <scope>NUCLEOTIDE SEQUENCE</scope>
    <source>
        <strain evidence="1">BPL690</strain>
    </source>
</reference>
<dbReference type="AlphaFoldDB" id="A0AAD4LXS7"/>
<proteinExistence type="predicted"/>
<organism evidence="1 2">
    <name type="scientific">Multifurca ochricompacta</name>
    <dbReference type="NCBI Taxonomy" id="376703"/>
    <lineage>
        <taxon>Eukaryota</taxon>
        <taxon>Fungi</taxon>
        <taxon>Dikarya</taxon>
        <taxon>Basidiomycota</taxon>
        <taxon>Agaricomycotina</taxon>
        <taxon>Agaricomycetes</taxon>
        <taxon>Russulales</taxon>
        <taxon>Russulaceae</taxon>
        <taxon>Multifurca</taxon>
    </lineage>
</organism>
<dbReference type="Proteomes" id="UP001203297">
    <property type="component" value="Unassembled WGS sequence"/>
</dbReference>
<evidence type="ECO:0000313" key="2">
    <source>
        <dbReference type="Proteomes" id="UP001203297"/>
    </source>
</evidence>
<evidence type="ECO:0000313" key="1">
    <source>
        <dbReference type="EMBL" id="KAI0293849.1"/>
    </source>
</evidence>
<accession>A0AAD4LXS7</accession>
<name>A0AAD4LXS7_9AGAM</name>
<dbReference type="EMBL" id="WTXG01000088">
    <property type="protein sequence ID" value="KAI0293849.1"/>
    <property type="molecule type" value="Genomic_DNA"/>
</dbReference>